<dbReference type="CDD" id="cd24015">
    <property type="entry name" value="ASKHA_NBD_PanK-III"/>
    <property type="match status" value="1"/>
</dbReference>
<evidence type="ECO:0000256" key="4">
    <source>
        <dbReference type="ARBA" id="ARBA00005225"/>
    </source>
</evidence>
<protein>
    <recommendedName>
        <fullName evidence="15 16">Type III pantothenate kinase</fullName>
        <ecNumber evidence="6 16">2.7.1.33</ecNumber>
    </recommendedName>
    <alternativeName>
        <fullName evidence="16">PanK-III</fullName>
    </alternativeName>
    <alternativeName>
        <fullName evidence="16">Pantothenic acid kinase</fullName>
    </alternativeName>
</protein>
<comment type="caution">
    <text evidence="16">Lacks conserved residue(s) required for the propagation of feature annotation.</text>
</comment>
<comment type="caution">
    <text evidence="17">The sequence shown here is derived from an EMBL/GenBank/DDBJ whole genome shotgun (WGS) entry which is preliminary data.</text>
</comment>
<evidence type="ECO:0000256" key="9">
    <source>
        <dbReference type="ARBA" id="ARBA00022741"/>
    </source>
</evidence>
<keyword evidence="11 16" id="KW-0067">ATP-binding</keyword>
<evidence type="ECO:0000256" key="12">
    <source>
        <dbReference type="ARBA" id="ARBA00022958"/>
    </source>
</evidence>
<dbReference type="Gene3D" id="3.30.420.40">
    <property type="match status" value="2"/>
</dbReference>
<evidence type="ECO:0000256" key="13">
    <source>
        <dbReference type="ARBA" id="ARBA00022993"/>
    </source>
</evidence>
<dbReference type="InterPro" id="IPR043129">
    <property type="entry name" value="ATPase_NBD"/>
</dbReference>
<feature type="binding site" evidence="16">
    <location>
        <position position="129"/>
    </location>
    <ligand>
        <name>K(+)</name>
        <dbReference type="ChEBI" id="CHEBI:29103"/>
    </ligand>
</feature>
<name>A0ABS9R5I6_9FIRM</name>
<evidence type="ECO:0000256" key="16">
    <source>
        <dbReference type="HAMAP-Rule" id="MF_01274"/>
    </source>
</evidence>
<gene>
    <name evidence="16" type="primary">coaX</name>
    <name evidence="17" type="ORF">LQE99_07225</name>
</gene>
<sequence>MLVVIDIGNTNITMGIYKENKLLGNYRLTTKMKRTSDEYGFMLMNFLQASKVESDEIQDVIVSSVVPKIMHSFLNSIRKYMHKEPIVVGPGIKTGISVKAENPKAVGADRIVDAAGAFYEYGGPCLVVDFGTATTFDYVDEHGNFEYGAITFGIETGAQAMWTQAAKLPEIEIKKPKTILCKNTTSSMQAGVVYGYIGQSEYIIKQFKKELGVNMKVIATGGLGKIIYKNTDEIDIYDRDLTFKGLKCIYEKYKGK</sequence>
<dbReference type="Pfam" id="PF03309">
    <property type="entry name" value="Pan_kinase"/>
    <property type="match status" value="1"/>
</dbReference>
<keyword evidence="9 16" id="KW-0547">Nucleotide-binding</keyword>
<feature type="active site" description="Proton acceptor" evidence="16">
    <location>
        <position position="109"/>
    </location>
</feature>
<evidence type="ECO:0000313" key="17">
    <source>
        <dbReference type="EMBL" id="MCH4284922.1"/>
    </source>
</evidence>
<keyword evidence="10 16" id="KW-0418">Kinase</keyword>
<comment type="subcellular location">
    <subcellularLocation>
        <location evidence="3 16">Cytoplasm</location>
    </subcellularLocation>
</comment>
<evidence type="ECO:0000256" key="14">
    <source>
        <dbReference type="ARBA" id="ARBA00038036"/>
    </source>
</evidence>
<comment type="function">
    <text evidence="16">Catalyzes the phosphorylation of pantothenate (Pan), the first step in CoA biosynthesis.</text>
</comment>
<comment type="catalytic activity">
    <reaction evidence="1 16">
        <text>(R)-pantothenate + ATP = (R)-4'-phosphopantothenate + ADP + H(+)</text>
        <dbReference type="Rhea" id="RHEA:16373"/>
        <dbReference type="ChEBI" id="CHEBI:10986"/>
        <dbReference type="ChEBI" id="CHEBI:15378"/>
        <dbReference type="ChEBI" id="CHEBI:29032"/>
        <dbReference type="ChEBI" id="CHEBI:30616"/>
        <dbReference type="ChEBI" id="CHEBI:456216"/>
        <dbReference type="EC" id="2.7.1.33"/>
    </reaction>
</comment>
<keyword evidence="8 16" id="KW-0808">Transferase</keyword>
<reference evidence="17 18" key="1">
    <citation type="submission" date="2022-02" db="EMBL/GenBank/DDBJ databases">
        <title>Genome of Erysipelotrichaceae sp. nov. NSJ-176 isolated from human feces.</title>
        <authorList>
            <person name="Abdugheni R."/>
        </authorList>
    </citation>
    <scope>NUCLEOTIDE SEQUENCE [LARGE SCALE GENOMIC DNA]</scope>
    <source>
        <strain evidence="17 18">NSJ-176</strain>
    </source>
</reference>
<dbReference type="EC" id="2.7.1.33" evidence="6 16"/>
<evidence type="ECO:0000313" key="18">
    <source>
        <dbReference type="Proteomes" id="UP001202402"/>
    </source>
</evidence>
<dbReference type="HAMAP" id="MF_01274">
    <property type="entry name" value="Pantothen_kinase_3"/>
    <property type="match status" value="1"/>
</dbReference>
<dbReference type="RefSeq" id="WP_117452801.1">
    <property type="nucleotide sequence ID" value="NZ_JAKVPQ010000004.1"/>
</dbReference>
<dbReference type="NCBIfam" id="NF009855">
    <property type="entry name" value="PRK13321.1"/>
    <property type="match status" value="1"/>
</dbReference>
<evidence type="ECO:0000256" key="11">
    <source>
        <dbReference type="ARBA" id="ARBA00022840"/>
    </source>
</evidence>
<dbReference type="GO" id="GO:0004594">
    <property type="term" value="F:pantothenate kinase activity"/>
    <property type="evidence" value="ECO:0007669"/>
    <property type="project" value="UniProtKB-EC"/>
</dbReference>
<evidence type="ECO:0000256" key="8">
    <source>
        <dbReference type="ARBA" id="ARBA00022679"/>
    </source>
</evidence>
<keyword evidence="18" id="KW-1185">Reference proteome</keyword>
<comment type="cofactor">
    <cofactor evidence="2">
        <name>K(+)</name>
        <dbReference type="ChEBI" id="CHEBI:29103"/>
    </cofactor>
</comment>
<dbReference type="Proteomes" id="UP001202402">
    <property type="component" value="Unassembled WGS sequence"/>
</dbReference>
<evidence type="ECO:0000256" key="2">
    <source>
        <dbReference type="ARBA" id="ARBA00001958"/>
    </source>
</evidence>
<comment type="cofactor">
    <cofactor evidence="16">
        <name>NH4(+)</name>
        <dbReference type="ChEBI" id="CHEBI:28938"/>
    </cofactor>
    <cofactor evidence="16">
        <name>K(+)</name>
        <dbReference type="ChEBI" id="CHEBI:29103"/>
    </cofactor>
    <text evidence="16">A monovalent cation. Ammonium or potassium.</text>
</comment>
<comment type="similarity">
    <text evidence="14 16">Belongs to the type III pantothenate kinase family.</text>
</comment>
<dbReference type="SUPFAM" id="SSF53067">
    <property type="entry name" value="Actin-like ATPase domain"/>
    <property type="match status" value="2"/>
</dbReference>
<dbReference type="PANTHER" id="PTHR34265">
    <property type="entry name" value="TYPE III PANTOTHENATE KINASE"/>
    <property type="match status" value="1"/>
</dbReference>
<comment type="subunit">
    <text evidence="5 16">Homodimer.</text>
</comment>
<proteinExistence type="inferred from homology"/>
<evidence type="ECO:0000256" key="10">
    <source>
        <dbReference type="ARBA" id="ARBA00022777"/>
    </source>
</evidence>
<feature type="binding site" evidence="16">
    <location>
        <begin position="6"/>
        <end position="13"/>
    </location>
    <ligand>
        <name>ATP</name>
        <dbReference type="ChEBI" id="CHEBI:30616"/>
    </ligand>
</feature>
<keyword evidence="13 16" id="KW-0173">Coenzyme A biosynthesis</keyword>
<evidence type="ECO:0000256" key="1">
    <source>
        <dbReference type="ARBA" id="ARBA00001206"/>
    </source>
</evidence>
<dbReference type="EMBL" id="JAKVPQ010000004">
    <property type="protein sequence ID" value="MCH4284922.1"/>
    <property type="molecule type" value="Genomic_DNA"/>
</dbReference>
<evidence type="ECO:0000256" key="15">
    <source>
        <dbReference type="ARBA" id="ARBA00040883"/>
    </source>
</evidence>
<organism evidence="17 18">
    <name type="scientific">Amedibacillus hominis</name>
    <dbReference type="NCBI Taxonomy" id="2897776"/>
    <lineage>
        <taxon>Bacteria</taxon>
        <taxon>Bacillati</taxon>
        <taxon>Bacillota</taxon>
        <taxon>Erysipelotrichia</taxon>
        <taxon>Erysipelotrichales</taxon>
        <taxon>Erysipelotrichaceae</taxon>
        <taxon>Amedibacillus</taxon>
    </lineage>
</organism>
<comment type="pathway">
    <text evidence="4 16">Cofactor biosynthesis; coenzyme A biosynthesis; CoA from (R)-pantothenate: step 1/5.</text>
</comment>
<keyword evidence="12 16" id="KW-0630">Potassium</keyword>
<keyword evidence="16" id="KW-0479">Metal-binding</keyword>
<evidence type="ECO:0000256" key="3">
    <source>
        <dbReference type="ARBA" id="ARBA00004496"/>
    </source>
</evidence>
<feature type="binding site" evidence="16">
    <location>
        <position position="132"/>
    </location>
    <ligand>
        <name>ATP</name>
        <dbReference type="ChEBI" id="CHEBI:30616"/>
    </ligand>
</feature>
<feature type="binding site" evidence="16">
    <location>
        <position position="184"/>
    </location>
    <ligand>
        <name>substrate</name>
    </ligand>
</feature>
<dbReference type="InterPro" id="IPR004619">
    <property type="entry name" value="Type_III_PanK"/>
</dbReference>
<dbReference type="NCBIfam" id="TIGR00671">
    <property type="entry name" value="baf"/>
    <property type="match status" value="1"/>
</dbReference>
<evidence type="ECO:0000256" key="5">
    <source>
        <dbReference type="ARBA" id="ARBA00011738"/>
    </source>
</evidence>
<accession>A0ABS9R5I6</accession>
<feature type="binding site" evidence="16">
    <location>
        <begin position="107"/>
        <end position="110"/>
    </location>
    <ligand>
        <name>substrate</name>
    </ligand>
</feature>
<evidence type="ECO:0000256" key="6">
    <source>
        <dbReference type="ARBA" id="ARBA00012102"/>
    </source>
</evidence>
<evidence type="ECO:0000256" key="7">
    <source>
        <dbReference type="ARBA" id="ARBA00022490"/>
    </source>
</evidence>
<keyword evidence="7 16" id="KW-0963">Cytoplasm</keyword>
<dbReference type="NCBIfam" id="NF009848">
    <property type="entry name" value="PRK13318.1-6"/>
    <property type="match status" value="1"/>
</dbReference>
<dbReference type="PANTHER" id="PTHR34265:SF1">
    <property type="entry name" value="TYPE III PANTOTHENATE KINASE"/>
    <property type="match status" value="1"/>
</dbReference>